<dbReference type="RefSeq" id="WP_378979478.1">
    <property type="nucleotide sequence ID" value="NZ_JBHRVD010000001.1"/>
</dbReference>
<reference evidence="5" key="1">
    <citation type="journal article" date="2019" name="Int. J. Syst. Evol. Microbiol.">
        <title>The Global Catalogue of Microorganisms (GCM) 10K type strain sequencing project: providing services to taxonomists for standard genome sequencing and annotation.</title>
        <authorList>
            <consortium name="The Broad Institute Genomics Platform"/>
            <consortium name="The Broad Institute Genome Sequencing Center for Infectious Disease"/>
            <person name="Wu L."/>
            <person name="Ma J."/>
        </authorList>
    </citation>
    <scope>NUCLEOTIDE SEQUENCE [LARGE SCALE GENOMIC DNA]</scope>
    <source>
        <strain evidence="5">ICMP 19515</strain>
    </source>
</reference>
<dbReference type="Pfam" id="PF00685">
    <property type="entry name" value="Sulfotransfer_1"/>
    <property type="match status" value="1"/>
</dbReference>
<dbReference type="InterPro" id="IPR000863">
    <property type="entry name" value="Sulfotransferase_dom"/>
</dbReference>
<evidence type="ECO:0000256" key="2">
    <source>
        <dbReference type="ARBA" id="ARBA00022679"/>
    </source>
</evidence>
<dbReference type="Proteomes" id="UP001595648">
    <property type="component" value="Unassembled WGS sequence"/>
</dbReference>
<dbReference type="Gene3D" id="3.40.50.300">
    <property type="entry name" value="P-loop containing nucleotide triphosphate hydrolases"/>
    <property type="match status" value="1"/>
</dbReference>
<comment type="caution">
    <text evidence="4">The sequence shown here is derived from an EMBL/GenBank/DDBJ whole genome shotgun (WGS) entry which is preliminary data.</text>
</comment>
<name>A0ABV7MM84_9HYPH</name>
<evidence type="ECO:0000313" key="5">
    <source>
        <dbReference type="Proteomes" id="UP001595648"/>
    </source>
</evidence>
<evidence type="ECO:0000313" key="4">
    <source>
        <dbReference type="EMBL" id="MFC3322980.1"/>
    </source>
</evidence>
<dbReference type="PANTHER" id="PTHR11783">
    <property type="entry name" value="SULFOTRANSFERASE SULT"/>
    <property type="match status" value="1"/>
</dbReference>
<dbReference type="EMBL" id="JBHRVD010000001">
    <property type="protein sequence ID" value="MFC3322980.1"/>
    <property type="molecule type" value="Genomic_DNA"/>
</dbReference>
<gene>
    <name evidence="4" type="ORF">ACFOJ9_14470</name>
</gene>
<dbReference type="SUPFAM" id="SSF52540">
    <property type="entry name" value="P-loop containing nucleoside triphosphate hydrolases"/>
    <property type="match status" value="1"/>
</dbReference>
<keyword evidence="5" id="KW-1185">Reference proteome</keyword>
<protein>
    <submittedName>
        <fullName evidence="4">Sulfotransferase domain-containing protein</fullName>
    </submittedName>
</protein>
<comment type="similarity">
    <text evidence="1">Belongs to the sulfotransferase 1 family.</text>
</comment>
<organism evidence="4 5">
    <name type="scientific">Mesorhizobium cantuariense</name>
    <dbReference type="NCBI Taxonomy" id="1300275"/>
    <lineage>
        <taxon>Bacteria</taxon>
        <taxon>Pseudomonadati</taxon>
        <taxon>Pseudomonadota</taxon>
        <taxon>Alphaproteobacteria</taxon>
        <taxon>Hyphomicrobiales</taxon>
        <taxon>Phyllobacteriaceae</taxon>
        <taxon>Mesorhizobium</taxon>
    </lineage>
</organism>
<evidence type="ECO:0000259" key="3">
    <source>
        <dbReference type="Pfam" id="PF00685"/>
    </source>
</evidence>
<feature type="domain" description="Sulfotransferase" evidence="3">
    <location>
        <begin position="38"/>
        <end position="181"/>
    </location>
</feature>
<accession>A0ABV7MM84</accession>
<sequence>MTTHPLAQKPVCESVILYSFPKCGRTWLRYIFLHLYDQHLAAEHFVDLANTRLKIVLVRNILDAMVSYYFEVKHRAGFVGDADRKNELLDRWCKSDRSMRSFVRFGVADDFLNFYDECARLTGERILVRYEDLQSDTVGTVTRIATRLAPVLGRELSASAIGAAVSACSFESMRALEISGQGIPGVQHMGTWLPNLIPGSLDNPASYKTREGKVRGYTAHLSQDDVRYLADVAQRHDMYRSFYPDVVQE</sequence>
<keyword evidence="2" id="KW-0808">Transferase</keyword>
<evidence type="ECO:0000256" key="1">
    <source>
        <dbReference type="ARBA" id="ARBA00005771"/>
    </source>
</evidence>
<proteinExistence type="inferred from homology"/>
<dbReference type="InterPro" id="IPR027417">
    <property type="entry name" value="P-loop_NTPase"/>
</dbReference>